<evidence type="ECO:0000313" key="2">
    <source>
        <dbReference type="Proteomes" id="UP000608154"/>
    </source>
</evidence>
<protein>
    <submittedName>
        <fullName evidence="1">Uncharacterized protein</fullName>
    </submittedName>
</protein>
<dbReference type="SUPFAM" id="SSF51658">
    <property type="entry name" value="Xylose isomerase-like"/>
    <property type="match status" value="1"/>
</dbReference>
<keyword evidence="2" id="KW-1185">Reference proteome</keyword>
<name>A0A916TVF1_9SPHN</name>
<dbReference type="Proteomes" id="UP000608154">
    <property type="component" value="Unassembled WGS sequence"/>
</dbReference>
<dbReference type="InterPro" id="IPR036237">
    <property type="entry name" value="Xyl_isomerase-like_sf"/>
</dbReference>
<reference evidence="1" key="2">
    <citation type="submission" date="2020-09" db="EMBL/GenBank/DDBJ databases">
        <authorList>
            <person name="Sun Q."/>
            <person name="Zhou Y."/>
        </authorList>
    </citation>
    <scope>NUCLEOTIDE SEQUENCE</scope>
    <source>
        <strain evidence="1">CGMCC 1.15095</strain>
    </source>
</reference>
<reference evidence="1" key="1">
    <citation type="journal article" date="2014" name="Int. J. Syst. Evol. Microbiol.">
        <title>Complete genome sequence of Corynebacterium casei LMG S-19264T (=DSM 44701T), isolated from a smear-ripened cheese.</title>
        <authorList>
            <consortium name="US DOE Joint Genome Institute (JGI-PGF)"/>
            <person name="Walter F."/>
            <person name="Albersmeier A."/>
            <person name="Kalinowski J."/>
            <person name="Ruckert C."/>
        </authorList>
    </citation>
    <scope>NUCLEOTIDE SEQUENCE</scope>
    <source>
        <strain evidence="1">CGMCC 1.15095</strain>
    </source>
</reference>
<dbReference type="AlphaFoldDB" id="A0A916TVF1"/>
<organism evidence="1 2">
    <name type="scientific">Novosphingobium endophyticum</name>
    <dbReference type="NCBI Taxonomy" id="1955250"/>
    <lineage>
        <taxon>Bacteria</taxon>
        <taxon>Pseudomonadati</taxon>
        <taxon>Pseudomonadota</taxon>
        <taxon>Alphaproteobacteria</taxon>
        <taxon>Sphingomonadales</taxon>
        <taxon>Sphingomonadaceae</taxon>
        <taxon>Novosphingobium</taxon>
    </lineage>
</organism>
<evidence type="ECO:0000313" key="1">
    <source>
        <dbReference type="EMBL" id="GGC03586.1"/>
    </source>
</evidence>
<sequence length="85" mass="8566">MAAAILAHADVLAGVQIADMPGRVEPGAGAIAFAPVMAALARIGRKGLVEAEFNPARAGCEGEQEALAALRRLSLLSSVDPGCGR</sequence>
<comment type="caution">
    <text evidence="1">The sequence shown here is derived from an EMBL/GenBank/DDBJ whole genome shotgun (WGS) entry which is preliminary data.</text>
</comment>
<proteinExistence type="predicted"/>
<dbReference type="Gene3D" id="3.20.20.150">
    <property type="entry name" value="Divalent-metal-dependent TIM barrel enzymes"/>
    <property type="match status" value="1"/>
</dbReference>
<dbReference type="RefSeq" id="WP_188771572.1">
    <property type="nucleotide sequence ID" value="NZ_BMHK01000013.1"/>
</dbReference>
<dbReference type="EMBL" id="BMHK01000013">
    <property type="protein sequence ID" value="GGC03586.1"/>
    <property type="molecule type" value="Genomic_DNA"/>
</dbReference>
<gene>
    <name evidence="1" type="ORF">GCM10011494_22580</name>
</gene>
<accession>A0A916TVF1</accession>